<evidence type="ECO:0000313" key="3">
    <source>
        <dbReference type="Proteomes" id="UP001597085"/>
    </source>
</evidence>
<evidence type="ECO:0000313" key="2">
    <source>
        <dbReference type="EMBL" id="MFD1600489.1"/>
    </source>
</evidence>
<keyword evidence="3" id="KW-1185">Reference proteome</keyword>
<reference evidence="2 3" key="1">
    <citation type="journal article" date="2019" name="Int. J. Syst. Evol. Microbiol.">
        <title>The Global Catalogue of Microorganisms (GCM) 10K type strain sequencing project: providing services to taxonomists for standard genome sequencing and annotation.</title>
        <authorList>
            <consortium name="The Broad Institute Genomics Platform"/>
            <consortium name="The Broad Institute Genome Sequencing Center for Infectious Disease"/>
            <person name="Wu L."/>
            <person name="Ma J."/>
        </authorList>
    </citation>
    <scope>NUCLEOTIDE SEQUENCE [LARGE SCALE GENOMIC DNA]</scope>
    <source>
        <strain evidence="2 3">CGMCC 1.12121</strain>
    </source>
</reference>
<name>A0ABD6CRI5_9EURY</name>
<proteinExistence type="predicted"/>
<comment type="caution">
    <text evidence="2">The sequence shown here is derived from an EMBL/GenBank/DDBJ whole genome shotgun (WGS) entry which is preliminary data.</text>
</comment>
<accession>A0ABD6CRI5</accession>
<dbReference type="AlphaFoldDB" id="A0ABD6CRI5"/>
<protein>
    <submittedName>
        <fullName evidence="2">Uncharacterized protein</fullName>
    </submittedName>
</protein>
<gene>
    <name evidence="2" type="ORF">ACFSBX_16210</name>
</gene>
<feature type="region of interest" description="Disordered" evidence="1">
    <location>
        <begin position="1"/>
        <end position="29"/>
    </location>
</feature>
<organism evidence="2 3">
    <name type="scientific">Halobellus rarus</name>
    <dbReference type="NCBI Taxonomy" id="1126237"/>
    <lineage>
        <taxon>Archaea</taxon>
        <taxon>Methanobacteriati</taxon>
        <taxon>Methanobacteriota</taxon>
        <taxon>Stenosarchaea group</taxon>
        <taxon>Halobacteria</taxon>
        <taxon>Halobacteriales</taxon>
        <taxon>Haloferacaceae</taxon>
        <taxon>Halobellus</taxon>
    </lineage>
</organism>
<sequence>MTATLKEESTSVPLEDQRSVTLKPGKPWPSAYRGSKYSLVSDDDFNDAVLKWEQRDLAIYTDPPDGLRRTLILLGKNGGYGSFRVTADNEVLTKIKADEYKHVNEAPVDKGWIPVYVGKLSGTLDFDEIDSDPLTPQKNRIKVWKGFPFHHGERWSVSQDGALFWKWKDYRFDSAFDHPELINEYQKYRGTAGRLYITENAHIWVNIPKNDIAPAKQSAVRNAIKKWKRAAEQVDDTATLRLVNRRLVATSGDDDPSTGHFPIHLGQLSDFDNGVIPRPIVDESSYFQAVCEYEHVWE</sequence>
<dbReference type="Proteomes" id="UP001597085">
    <property type="component" value="Unassembled WGS sequence"/>
</dbReference>
<evidence type="ECO:0000256" key="1">
    <source>
        <dbReference type="SAM" id="MobiDB-lite"/>
    </source>
</evidence>
<dbReference type="RefSeq" id="WP_256422229.1">
    <property type="nucleotide sequence ID" value="NZ_JANHDI010000011.1"/>
</dbReference>
<dbReference type="EMBL" id="JBHUDK010000015">
    <property type="protein sequence ID" value="MFD1600489.1"/>
    <property type="molecule type" value="Genomic_DNA"/>
</dbReference>